<name>A0A834TP48_9FABA</name>
<keyword evidence="2" id="KW-1185">Reference proteome</keyword>
<dbReference type="AlphaFoldDB" id="A0A834TP48"/>
<dbReference type="EMBL" id="JAAIUW010000006">
    <property type="protein sequence ID" value="KAF7825152.1"/>
    <property type="molecule type" value="Genomic_DNA"/>
</dbReference>
<evidence type="ECO:0000313" key="1">
    <source>
        <dbReference type="EMBL" id="KAF7825152.1"/>
    </source>
</evidence>
<accession>A0A834TP48</accession>
<proteinExistence type="predicted"/>
<sequence>MDSWSGGSCSIRRLRVPCILDGARYLKELVGLNLVQGMMQRGGFLSEEEECIVSSVFSGGVGESEYILASESSSSVALSSSDTWIGDDGGRRLLLKCSFTRSFTEVVIDKDNFSISCNNSDEGPIRAHHIRKISKFEGSLDVPALGSLVEYLLKFPSFRPVHVRRFFIVRSIFSPRSIDFLTSSPSRYEKERFA</sequence>
<comment type="caution">
    <text evidence="1">The sequence shown here is derived from an EMBL/GenBank/DDBJ whole genome shotgun (WGS) entry which is preliminary data.</text>
</comment>
<evidence type="ECO:0000313" key="2">
    <source>
        <dbReference type="Proteomes" id="UP000634136"/>
    </source>
</evidence>
<reference evidence="1" key="1">
    <citation type="submission" date="2020-09" db="EMBL/GenBank/DDBJ databases">
        <title>Genome-Enabled Discovery of Anthraquinone Biosynthesis in Senna tora.</title>
        <authorList>
            <person name="Kang S.-H."/>
            <person name="Pandey R.P."/>
            <person name="Lee C.-M."/>
            <person name="Sim J.-S."/>
            <person name="Jeong J.-T."/>
            <person name="Choi B.-S."/>
            <person name="Jung M."/>
            <person name="Ginzburg D."/>
            <person name="Zhao K."/>
            <person name="Won S.Y."/>
            <person name="Oh T.-J."/>
            <person name="Yu Y."/>
            <person name="Kim N.-H."/>
            <person name="Lee O.R."/>
            <person name="Lee T.-H."/>
            <person name="Bashyal P."/>
            <person name="Kim T.-S."/>
            <person name="Lee W.-H."/>
            <person name="Kawkins C."/>
            <person name="Kim C.-K."/>
            <person name="Kim J.S."/>
            <person name="Ahn B.O."/>
            <person name="Rhee S.Y."/>
            <person name="Sohng J.K."/>
        </authorList>
    </citation>
    <scope>NUCLEOTIDE SEQUENCE</scope>
    <source>
        <tissue evidence="1">Leaf</tissue>
    </source>
</reference>
<gene>
    <name evidence="1" type="ORF">G2W53_016316</name>
</gene>
<organism evidence="1 2">
    <name type="scientific">Senna tora</name>
    <dbReference type="NCBI Taxonomy" id="362788"/>
    <lineage>
        <taxon>Eukaryota</taxon>
        <taxon>Viridiplantae</taxon>
        <taxon>Streptophyta</taxon>
        <taxon>Embryophyta</taxon>
        <taxon>Tracheophyta</taxon>
        <taxon>Spermatophyta</taxon>
        <taxon>Magnoliopsida</taxon>
        <taxon>eudicotyledons</taxon>
        <taxon>Gunneridae</taxon>
        <taxon>Pentapetalae</taxon>
        <taxon>rosids</taxon>
        <taxon>fabids</taxon>
        <taxon>Fabales</taxon>
        <taxon>Fabaceae</taxon>
        <taxon>Caesalpinioideae</taxon>
        <taxon>Cassia clade</taxon>
        <taxon>Senna</taxon>
    </lineage>
</organism>
<dbReference type="Proteomes" id="UP000634136">
    <property type="component" value="Unassembled WGS sequence"/>
</dbReference>
<protein>
    <submittedName>
        <fullName evidence="1">Uncharacterized protein</fullName>
    </submittedName>
</protein>